<gene>
    <name evidence="2" type="ORF">EOD73_07665</name>
</gene>
<keyword evidence="3" id="KW-1185">Reference proteome</keyword>
<name>A0A437LTT1_9BURK</name>
<keyword evidence="1" id="KW-1133">Transmembrane helix</keyword>
<dbReference type="OrthoDB" id="5954762at2"/>
<dbReference type="EMBL" id="SACM01000001">
    <property type="protein sequence ID" value="RVT88835.1"/>
    <property type="molecule type" value="Genomic_DNA"/>
</dbReference>
<reference evidence="2 3" key="1">
    <citation type="submission" date="2019-01" db="EMBL/GenBank/DDBJ databases">
        <authorList>
            <person name="Chen W.-M."/>
        </authorList>
    </citation>
    <scope>NUCLEOTIDE SEQUENCE [LARGE SCALE GENOMIC DNA]</scope>
    <source>
        <strain evidence="2 3">CCP-18</strain>
    </source>
</reference>
<dbReference type="Proteomes" id="UP000288587">
    <property type="component" value="Unassembled WGS sequence"/>
</dbReference>
<dbReference type="AlphaFoldDB" id="A0A437LTT1"/>
<keyword evidence="1" id="KW-0812">Transmembrane</keyword>
<organism evidence="2 3">
    <name type="scientific">Inhella crocodyli</name>
    <dbReference type="NCBI Taxonomy" id="2499851"/>
    <lineage>
        <taxon>Bacteria</taxon>
        <taxon>Pseudomonadati</taxon>
        <taxon>Pseudomonadota</taxon>
        <taxon>Betaproteobacteria</taxon>
        <taxon>Burkholderiales</taxon>
        <taxon>Sphaerotilaceae</taxon>
        <taxon>Inhella</taxon>
    </lineage>
</organism>
<dbReference type="RefSeq" id="WP_127682289.1">
    <property type="nucleotide sequence ID" value="NZ_SACM01000001.1"/>
</dbReference>
<protein>
    <submittedName>
        <fullName evidence="2">Uncharacterized protein</fullName>
    </submittedName>
</protein>
<accession>A0A437LTT1</accession>
<feature type="transmembrane region" description="Helical" evidence="1">
    <location>
        <begin position="6"/>
        <end position="23"/>
    </location>
</feature>
<feature type="transmembrane region" description="Helical" evidence="1">
    <location>
        <begin position="54"/>
        <end position="77"/>
    </location>
</feature>
<comment type="caution">
    <text evidence="2">The sequence shown here is derived from an EMBL/GenBank/DDBJ whole genome shotgun (WGS) entry which is preliminary data.</text>
</comment>
<proteinExistence type="predicted"/>
<keyword evidence="1" id="KW-0472">Membrane</keyword>
<feature type="transmembrane region" description="Helical" evidence="1">
    <location>
        <begin position="83"/>
        <end position="102"/>
    </location>
</feature>
<evidence type="ECO:0000313" key="2">
    <source>
        <dbReference type="EMBL" id="RVT88835.1"/>
    </source>
</evidence>
<evidence type="ECO:0000256" key="1">
    <source>
        <dbReference type="SAM" id="Phobius"/>
    </source>
</evidence>
<sequence>MDKNIVVPVLLFLCVTYAFKLLLDARMRYLMLRASSAEAVQALMAGEQGLRRQAALHGGLVALSLGLALSVVSALGWGPAHPGTWGLVLSALGVARLAAYAWERRVGP</sequence>
<evidence type="ECO:0000313" key="3">
    <source>
        <dbReference type="Proteomes" id="UP000288587"/>
    </source>
</evidence>